<dbReference type="EMBL" id="CP163302">
    <property type="protein sequence ID" value="XDP43818.1"/>
    <property type="molecule type" value="Genomic_DNA"/>
</dbReference>
<proteinExistence type="predicted"/>
<sequence length="65" mass="7548">MWVNVPTDDGGEAMTKGFALAWTRALVRVQVLWPKEYYHAATEFWVTASRVTRRVIEPQWLGTRP</sequence>
<dbReference type="RefSeq" id="WP_369044706.1">
    <property type="nucleotide sequence ID" value="NZ_CP163302.1"/>
</dbReference>
<dbReference type="KEGG" id="spue:AB5L97_10905"/>
<gene>
    <name evidence="1" type="ORF">AB5L97_10905</name>
</gene>
<evidence type="ECO:0000313" key="1">
    <source>
        <dbReference type="EMBL" id="XDP43818.1"/>
    </source>
</evidence>
<reference evidence="1" key="1">
    <citation type="submission" date="2024-07" db="EMBL/GenBank/DDBJ databases">
        <authorList>
            <person name="fu j."/>
        </authorList>
    </citation>
    <scope>NUCLEOTIDE SEQUENCE</scope>
    <source>
        <strain evidence="1">P10A9</strain>
    </source>
</reference>
<protein>
    <submittedName>
        <fullName evidence="1">Uncharacterized protein</fullName>
    </submittedName>
</protein>
<name>A0AB39KZK5_9MICC</name>
<organism evidence="1">
    <name type="scientific">Sinomonas puerhi</name>
    <dbReference type="NCBI Taxonomy" id="3238584"/>
    <lineage>
        <taxon>Bacteria</taxon>
        <taxon>Bacillati</taxon>
        <taxon>Actinomycetota</taxon>
        <taxon>Actinomycetes</taxon>
        <taxon>Micrococcales</taxon>
        <taxon>Micrococcaceae</taxon>
        <taxon>Sinomonas</taxon>
    </lineage>
</organism>
<dbReference type="AlphaFoldDB" id="A0AB39KZK5"/>
<accession>A0AB39KZK5</accession>